<proteinExistence type="predicted"/>
<protein>
    <submittedName>
        <fullName evidence="1">Uncharacterized protein</fullName>
    </submittedName>
</protein>
<comment type="caution">
    <text evidence="1">The sequence shown here is derived from an EMBL/GenBank/DDBJ whole genome shotgun (WGS) entry which is preliminary data.</text>
</comment>
<keyword evidence="2" id="KW-1185">Reference proteome</keyword>
<reference evidence="1 2" key="1">
    <citation type="submission" date="2013-02" db="EMBL/GenBank/DDBJ databases">
        <title>A novel strain isolated from Lonar lake, Maharashtra, India.</title>
        <authorList>
            <person name="Singh A."/>
        </authorList>
    </citation>
    <scope>NUCLEOTIDE SEQUENCE [LARGE SCALE GENOMIC DNA]</scope>
    <source>
        <strain evidence="1 2">AK24</strain>
    </source>
</reference>
<evidence type="ECO:0000313" key="1">
    <source>
        <dbReference type="EMBL" id="EON74692.1"/>
    </source>
</evidence>
<accession>R7ZKT8</accession>
<dbReference type="EMBL" id="AQHR01000126">
    <property type="protein sequence ID" value="EON74692.1"/>
    <property type="molecule type" value="Genomic_DNA"/>
</dbReference>
<dbReference type="AlphaFoldDB" id="R7ZKT8"/>
<organism evidence="1 2">
    <name type="scientific">Lunatimonas lonarensis</name>
    <dbReference type="NCBI Taxonomy" id="1232681"/>
    <lineage>
        <taxon>Bacteria</taxon>
        <taxon>Pseudomonadati</taxon>
        <taxon>Bacteroidota</taxon>
        <taxon>Cytophagia</taxon>
        <taxon>Cytophagales</taxon>
        <taxon>Cyclobacteriaceae</taxon>
    </lineage>
</organism>
<name>R7ZKT8_9BACT</name>
<gene>
    <name evidence="1" type="ORF">ADIS_4803</name>
</gene>
<sequence>MLKSFFLAFWVRQQIQSYKPGTLIRKAEKQGKTKSNSGFER</sequence>
<dbReference type="Proteomes" id="UP000013909">
    <property type="component" value="Unassembled WGS sequence"/>
</dbReference>
<dbReference type="STRING" id="1232681.ADIS_4803"/>
<evidence type="ECO:0000313" key="2">
    <source>
        <dbReference type="Proteomes" id="UP000013909"/>
    </source>
</evidence>